<dbReference type="PRINTS" id="PR00778">
    <property type="entry name" value="HTHARSR"/>
</dbReference>
<keyword evidence="2" id="KW-0238">DNA-binding</keyword>
<dbReference type="Pfam" id="PF01022">
    <property type="entry name" value="HTH_5"/>
    <property type="match status" value="1"/>
</dbReference>
<dbReference type="InterPro" id="IPR001845">
    <property type="entry name" value="HTH_ArsR_DNA-bd_dom"/>
</dbReference>
<name>A0ABV6HCX0_9ACTN</name>
<evidence type="ECO:0000256" key="3">
    <source>
        <dbReference type="ARBA" id="ARBA00023163"/>
    </source>
</evidence>
<protein>
    <submittedName>
        <fullName evidence="5">ArsR/SmtB family transcription factor</fullName>
    </submittedName>
</protein>
<dbReference type="PANTHER" id="PTHR43132">
    <property type="entry name" value="ARSENICAL RESISTANCE OPERON REPRESSOR ARSR-RELATED"/>
    <property type="match status" value="1"/>
</dbReference>
<organism evidence="5 6">
    <name type="scientific">Gordonia phosphorivorans</name>
    <dbReference type="NCBI Taxonomy" id="1056982"/>
    <lineage>
        <taxon>Bacteria</taxon>
        <taxon>Bacillati</taxon>
        <taxon>Actinomycetota</taxon>
        <taxon>Actinomycetes</taxon>
        <taxon>Mycobacteriales</taxon>
        <taxon>Gordoniaceae</taxon>
        <taxon>Gordonia</taxon>
    </lineage>
</organism>
<evidence type="ECO:0000313" key="6">
    <source>
        <dbReference type="Proteomes" id="UP001589783"/>
    </source>
</evidence>
<dbReference type="SMART" id="SM00418">
    <property type="entry name" value="HTH_ARSR"/>
    <property type="match status" value="1"/>
</dbReference>
<dbReference type="PANTHER" id="PTHR43132:SF6">
    <property type="entry name" value="HTH-TYPE TRANSCRIPTIONAL REPRESSOR CZRA"/>
    <property type="match status" value="1"/>
</dbReference>
<keyword evidence="1" id="KW-0805">Transcription regulation</keyword>
<gene>
    <name evidence="5" type="ORF">ACFFJD_14265</name>
</gene>
<dbReference type="Gene3D" id="1.10.10.10">
    <property type="entry name" value="Winged helix-like DNA-binding domain superfamily/Winged helix DNA-binding domain"/>
    <property type="match status" value="1"/>
</dbReference>
<keyword evidence="3" id="KW-0804">Transcription</keyword>
<dbReference type="EMBL" id="JBHLWV010000026">
    <property type="protein sequence ID" value="MFC0316015.1"/>
    <property type="molecule type" value="Genomic_DNA"/>
</dbReference>
<accession>A0ABV6HCX0</accession>
<feature type="domain" description="HTH arsR-type" evidence="4">
    <location>
        <begin position="11"/>
        <end position="105"/>
    </location>
</feature>
<dbReference type="RefSeq" id="WP_382365286.1">
    <property type="nucleotide sequence ID" value="NZ_JBHLWV010000026.1"/>
</dbReference>
<evidence type="ECO:0000256" key="2">
    <source>
        <dbReference type="ARBA" id="ARBA00023125"/>
    </source>
</evidence>
<dbReference type="Proteomes" id="UP001589783">
    <property type="component" value="Unassembled WGS sequence"/>
</dbReference>
<proteinExistence type="predicted"/>
<dbReference type="InterPro" id="IPR011991">
    <property type="entry name" value="ArsR-like_HTH"/>
</dbReference>
<dbReference type="InterPro" id="IPR051011">
    <property type="entry name" value="Metal_resp_trans_reg"/>
</dbReference>
<sequence>MTQIDVVSEPPSTADRTAAGELLRALSAPARISIVLALNERAMCVHELVDELHLNQPQVSQHLRVLKNSGVVAGSRRGREVEYTLVDDHITHIVTDALIHVTEGHSEESA</sequence>
<evidence type="ECO:0000256" key="1">
    <source>
        <dbReference type="ARBA" id="ARBA00023015"/>
    </source>
</evidence>
<dbReference type="NCBIfam" id="NF033788">
    <property type="entry name" value="HTH_metalloreg"/>
    <property type="match status" value="1"/>
</dbReference>
<dbReference type="InterPro" id="IPR036388">
    <property type="entry name" value="WH-like_DNA-bd_sf"/>
</dbReference>
<reference evidence="5 6" key="1">
    <citation type="submission" date="2024-09" db="EMBL/GenBank/DDBJ databases">
        <authorList>
            <person name="Sun Q."/>
            <person name="Mori K."/>
        </authorList>
    </citation>
    <scope>NUCLEOTIDE SEQUENCE [LARGE SCALE GENOMIC DNA]</scope>
    <source>
        <strain evidence="5 6">CCM 7957</strain>
    </source>
</reference>
<evidence type="ECO:0000259" key="4">
    <source>
        <dbReference type="PROSITE" id="PS50987"/>
    </source>
</evidence>
<dbReference type="InterPro" id="IPR036390">
    <property type="entry name" value="WH_DNA-bd_sf"/>
</dbReference>
<evidence type="ECO:0000313" key="5">
    <source>
        <dbReference type="EMBL" id="MFC0316015.1"/>
    </source>
</evidence>
<keyword evidence="6" id="KW-1185">Reference proteome</keyword>
<dbReference type="SUPFAM" id="SSF46785">
    <property type="entry name" value="Winged helix' DNA-binding domain"/>
    <property type="match status" value="1"/>
</dbReference>
<comment type="caution">
    <text evidence="5">The sequence shown here is derived from an EMBL/GenBank/DDBJ whole genome shotgun (WGS) entry which is preliminary data.</text>
</comment>
<dbReference type="CDD" id="cd00090">
    <property type="entry name" value="HTH_ARSR"/>
    <property type="match status" value="1"/>
</dbReference>
<dbReference type="PROSITE" id="PS50987">
    <property type="entry name" value="HTH_ARSR_2"/>
    <property type="match status" value="1"/>
</dbReference>